<proteinExistence type="predicted"/>
<dbReference type="EMBL" id="CP036268">
    <property type="protein sequence ID" value="QDT39135.1"/>
    <property type="molecule type" value="Genomic_DNA"/>
</dbReference>
<sequence>MRDTRSVTGPTRPARFQPRSALSSQLSTLDSRLSTKKDEPPKFGGSSADERCRSCGEARNRVPVGYRNSQGRGTLVDSASSTDTSLHIDRGLIDDSGGGSGGELDQPAKGCGCRPTGSILYCCELRFERSYSGVRLELFKTSAACRSLSNPAASARATAERISS</sequence>
<evidence type="ECO:0000256" key="1">
    <source>
        <dbReference type="SAM" id="MobiDB-lite"/>
    </source>
</evidence>
<feature type="compositionally biased region" description="Polar residues" evidence="1">
    <location>
        <begin position="20"/>
        <end position="32"/>
    </location>
</feature>
<evidence type="ECO:0000313" key="2">
    <source>
        <dbReference type="EMBL" id="QDT39135.1"/>
    </source>
</evidence>
<protein>
    <submittedName>
        <fullName evidence="2">Uncharacterized protein</fullName>
    </submittedName>
</protein>
<feature type="region of interest" description="Disordered" evidence="1">
    <location>
        <begin position="63"/>
        <end position="107"/>
    </location>
</feature>
<feature type="compositionally biased region" description="Polar residues" evidence="1">
    <location>
        <begin position="67"/>
        <end position="85"/>
    </location>
</feature>
<keyword evidence="3" id="KW-1185">Reference proteome</keyword>
<evidence type="ECO:0000313" key="3">
    <source>
        <dbReference type="Proteomes" id="UP000317318"/>
    </source>
</evidence>
<dbReference type="AlphaFoldDB" id="A0A517R5M4"/>
<gene>
    <name evidence="2" type="ORF">Pan189_35380</name>
</gene>
<organism evidence="2 3">
    <name type="scientific">Stratiformator vulcanicus</name>
    <dbReference type="NCBI Taxonomy" id="2527980"/>
    <lineage>
        <taxon>Bacteria</taxon>
        <taxon>Pseudomonadati</taxon>
        <taxon>Planctomycetota</taxon>
        <taxon>Planctomycetia</taxon>
        <taxon>Planctomycetales</taxon>
        <taxon>Planctomycetaceae</taxon>
        <taxon>Stratiformator</taxon>
    </lineage>
</organism>
<dbReference type="KEGG" id="svp:Pan189_35380"/>
<feature type="region of interest" description="Disordered" evidence="1">
    <location>
        <begin position="1"/>
        <end position="51"/>
    </location>
</feature>
<reference evidence="2 3" key="1">
    <citation type="submission" date="2019-02" db="EMBL/GenBank/DDBJ databases">
        <title>Deep-cultivation of Planctomycetes and their phenomic and genomic characterization uncovers novel biology.</title>
        <authorList>
            <person name="Wiegand S."/>
            <person name="Jogler M."/>
            <person name="Boedeker C."/>
            <person name="Pinto D."/>
            <person name="Vollmers J."/>
            <person name="Rivas-Marin E."/>
            <person name="Kohn T."/>
            <person name="Peeters S.H."/>
            <person name="Heuer A."/>
            <person name="Rast P."/>
            <person name="Oberbeckmann S."/>
            <person name="Bunk B."/>
            <person name="Jeske O."/>
            <person name="Meyerdierks A."/>
            <person name="Storesund J.E."/>
            <person name="Kallscheuer N."/>
            <person name="Luecker S."/>
            <person name="Lage O.M."/>
            <person name="Pohl T."/>
            <person name="Merkel B.J."/>
            <person name="Hornburger P."/>
            <person name="Mueller R.-W."/>
            <person name="Bruemmer F."/>
            <person name="Labrenz M."/>
            <person name="Spormann A.M."/>
            <person name="Op den Camp H."/>
            <person name="Overmann J."/>
            <person name="Amann R."/>
            <person name="Jetten M.S.M."/>
            <person name="Mascher T."/>
            <person name="Medema M.H."/>
            <person name="Devos D.P."/>
            <person name="Kaster A.-K."/>
            <person name="Ovreas L."/>
            <person name="Rohde M."/>
            <person name="Galperin M.Y."/>
            <person name="Jogler C."/>
        </authorList>
    </citation>
    <scope>NUCLEOTIDE SEQUENCE [LARGE SCALE GENOMIC DNA]</scope>
    <source>
        <strain evidence="2 3">Pan189</strain>
    </source>
</reference>
<dbReference type="Proteomes" id="UP000317318">
    <property type="component" value="Chromosome"/>
</dbReference>
<name>A0A517R5M4_9PLAN</name>
<accession>A0A517R5M4</accession>